<name>A0A975CXT6_9SPHN</name>
<organism evidence="2 3">
    <name type="scientific">Rhizorhabdus wittichii</name>
    <dbReference type="NCBI Taxonomy" id="160791"/>
    <lineage>
        <taxon>Bacteria</taxon>
        <taxon>Pseudomonadati</taxon>
        <taxon>Pseudomonadota</taxon>
        <taxon>Alphaproteobacteria</taxon>
        <taxon>Sphingomonadales</taxon>
        <taxon>Sphingomonadaceae</taxon>
        <taxon>Rhizorhabdus</taxon>
    </lineage>
</organism>
<proteinExistence type="predicted"/>
<evidence type="ECO:0000313" key="3">
    <source>
        <dbReference type="Proteomes" id="UP000664914"/>
    </source>
</evidence>
<dbReference type="Gene3D" id="1.10.10.10">
    <property type="entry name" value="Winged helix-like DNA-binding domain superfamily/Winged helix DNA-binding domain"/>
    <property type="match status" value="1"/>
</dbReference>
<dbReference type="PANTHER" id="PTHR33164:SF43">
    <property type="entry name" value="HTH-TYPE TRANSCRIPTIONAL REPRESSOR YETL"/>
    <property type="match status" value="1"/>
</dbReference>
<dbReference type="InterPro" id="IPR036388">
    <property type="entry name" value="WH-like_DNA-bd_sf"/>
</dbReference>
<dbReference type="GO" id="GO:0003700">
    <property type="term" value="F:DNA-binding transcription factor activity"/>
    <property type="evidence" value="ECO:0007669"/>
    <property type="project" value="InterPro"/>
</dbReference>
<dbReference type="PROSITE" id="PS50995">
    <property type="entry name" value="HTH_MARR_2"/>
    <property type="match status" value="1"/>
</dbReference>
<protein>
    <submittedName>
        <fullName evidence="2">MarR family transcriptional regulator</fullName>
    </submittedName>
</protein>
<dbReference type="GO" id="GO:0006950">
    <property type="term" value="P:response to stress"/>
    <property type="evidence" value="ECO:0007669"/>
    <property type="project" value="TreeGrafter"/>
</dbReference>
<dbReference type="Proteomes" id="UP000664914">
    <property type="component" value="Chromosome"/>
</dbReference>
<gene>
    <name evidence="2" type="ORF">HRJ34_15355</name>
</gene>
<evidence type="ECO:0000313" key="2">
    <source>
        <dbReference type="EMBL" id="QTH19745.1"/>
    </source>
</evidence>
<dbReference type="InterPro" id="IPR036390">
    <property type="entry name" value="WH_DNA-bd_sf"/>
</dbReference>
<dbReference type="Pfam" id="PF12802">
    <property type="entry name" value="MarR_2"/>
    <property type="match status" value="1"/>
</dbReference>
<evidence type="ECO:0000259" key="1">
    <source>
        <dbReference type="PROSITE" id="PS50995"/>
    </source>
</evidence>
<dbReference type="EMBL" id="CP059319">
    <property type="protein sequence ID" value="QTH19745.1"/>
    <property type="molecule type" value="Genomic_DNA"/>
</dbReference>
<feature type="domain" description="HTH marR-type" evidence="1">
    <location>
        <begin position="1"/>
        <end position="100"/>
    </location>
</feature>
<dbReference type="RefSeq" id="WP_208631713.1">
    <property type="nucleotide sequence ID" value="NZ_CP059319.1"/>
</dbReference>
<dbReference type="InterPro" id="IPR039422">
    <property type="entry name" value="MarR/SlyA-like"/>
</dbReference>
<dbReference type="SUPFAM" id="SSF46785">
    <property type="entry name" value="Winged helix' DNA-binding domain"/>
    <property type="match status" value="1"/>
</dbReference>
<dbReference type="InterPro" id="IPR000835">
    <property type="entry name" value="HTH_MarR-typ"/>
</dbReference>
<reference evidence="2" key="1">
    <citation type="submission" date="2020-07" db="EMBL/GenBank/DDBJ databases">
        <authorList>
            <person name="Camacho E."/>
        </authorList>
    </citation>
    <scope>NUCLEOTIDE SEQUENCE</scope>
    <source>
        <strain evidence="2">MPO218</strain>
    </source>
</reference>
<reference evidence="2" key="2">
    <citation type="submission" date="2021-04" db="EMBL/GenBank/DDBJ databases">
        <title>Isolation and genomic analysis of the ibuprofen-degrading bacterium Sphingomonas strain MPO218.</title>
        <authorList>
            <person name="Aulestia M."/>
            <person name="Flores A."/>
            <person name="Mangas E.L."/>
            <person name="Perez-Pulido A.J."/>
            <person name="Santero E."/>
            <person name="Camacho E.M."/>
        </authorList>
    </citation>
    <scope>NUCLEOTIDE SEQUENCE</scope>
    <source>
        <strain evidence="2">MPO218</strain>
    </source>
</reference>
<dbReference type="AlphaFoldDB" id="A0A975CXT6"/>
<sequence>MGDLAALSLAWLASPAYVDLTTRQAAILAIVCDEPGVHTVRGLAKRLGVSKPVITRALNSFGSMGLVQRVKDVDDRRSIFAEATDAGRSVRAAMRGLTHD</sequence>
<dbReference type="PANTHER" id="PTHR33164">
    <property type="entry name" value="TRANSCRIPTIONAL REGULATOR, MARR FAMILY"/>
    <property type="match status" value="1"/>
</dbReference>
<accession>A0A975CXT6</accession>